<evidence type="ECO:0000313" key="2">
    <source>
        <dbReference type="Proteomes" id="UP000037069"/>
    </source>
</evidence>
<accession>A0A0L0BU12</accession>
<reference evidence="1 2" key="1">
    <citation type="journal article" date="2015" name="Nat. Commun.">
        <title>Lucilia cuprina genome unlocks parasitic fly biology to underpin future interventions.</title>
        <authorList>
            <person name="Anstead C.A."/>
            <person name="Korhonen P.K."/>
            <person name="Young N.D."/>
            <person name="Hall R.S."/>
            <person name="Jex A.R."/>
            <person name="Murali S.C."/>
            <person name="Hughes D.S."/>
            <person name="Lee S.F."/>
            <person name="Perry T."/>
            <person name="Stroehlein A.J."/>
            <person name="Ansell B.R."/>
            <person name="Breugelmans B."/>
            <person name="Hofmann A."/>
            <person name="Qu J."/>
            <person name="Dugan S."/>
            <person name="Lee S.L."/>
            <person name="Chao H."/>
            <person name="Dinh H."/>
            <person name="Han Y."/>
            <person name="Doddapaneni H.V."/>
            <person name="Worley K.C."/>
            <person name="Muzny D.M."/>
            <person name="Ioannidis P."/>
            <person name="Waterhouse R.M."/>
            <person name="Zdobnov E.M."/>
            <person name="James P.J."/>
            <person name="Bagnall N.H."/>
            <person name="Kotze A.C."/>
            <person name="Gibbs R.A."/>
            <person name="Richards S."/>
            <person name="Batterham P."/>
            <person name="Gasser R.B."/>
        </authorList>
    </citation>
    <scope>NUCLEOTIDE SEQUENCE [LARGE SCALE GENOMIC DNA]</scope>
    <source>
        <strain evidence="1 2">LS</strain>
        <tissue evidence="1">Full body</tissue>
    </source>
</reference>
<keyword evidence="2" id="KW-1185">Reference proteome</keyword>
<dbReference type="GO" id="GO:0005743">
    <property type="term" value="C:mitochondrial inner membrane"/>
    <property type="evidence" value="ECO:0007669"/>
    <property type="project" value="TreeGrafter"/>
</dbReference>
<dbReference type="EMBL" id="JRES01001347">
    <property type="protein sequence ID" value="KNC23501.1"/>
    <property type="molecule type" value="Genomic_DNA"/>
</dbReference>
<dbReference type="GO" id="GO:0032979">
    <property type="term" value="P:protein insertion into mitochondrial inner membrane from matrix"/>
    <property type="evidence" value="ECO:0007669"/>
    <property type="project" value="TreeGrafter"/>
</dbReference>
<dbReference type="OrthoDB" id="6361925at2759"/>
<organism evidence="1 2">
    <name type="scientific">Lucilia cuprina</name>
    <name type="common">Green bottle fly</name>
    <name type="synonym">Australian sheep blowfly</name>
    <dbReference type="NCBI Taxonomy" id="7375"/>
    <lineage>
        <taxon>Eukaryota</taxon>
        <taxon>Metazoa</taxon>
        <taxon>Ecdysozoa</taxon>
        <taxon>Arthropoda</taxon>
        <taxon>Hexapoda</taxon>
        <taxon>Insecta</taxon>
        <taxon>Pterygota</taxon>
        <taxon>Neoptera</taxon>
        <taxon>Endopterygota</taxon>
        <taxon>Diptera</taxon>
        <taxon>Brachycera</taxon>
        <taxon>Muscomorpha</taxon>
        <taxon>Oestroidea</taxon>
        <taxon>Calliphoridae</taxon>
        <taxon>Luciliinae</taxon>
        <taxon>Lucilia</taxon>
    </lineage>
</organism>
<proteinExistence type="predicted"/>
<dbReference type="OMA" id="STYKILQ"/>
<name>A0A0L0BU12_LUCCU</name>
<evidence type="ECO:0000313" key="1">
    <source>
        <dbReference type="EMBL" id="KNC23501.1"/>
    </source>
</evidence>
<evidence type="ECO:0008006" key="3">
    <source>
        <dbReference type="Google" id="ProtNLM"/>
    </source>
</evidence>
<sequence>MLTKFLYKLSNTFLFNNNATKLITNYCRRYPCMMRRRYINNWKRQMEFNNEKRKIIPKIIYLHNPWKYLWTKLNLFKFRLFWDSDFVESEFIRGSKQAAVVLTDIIRDQNTLKVREFTTPIGYKQITEDMSLSRNDTRLKLVRFKTEHLRRAIPMKVTTKHIYGRRYCFIDMWFVGMRNTKDFDSAEETVEINEILRKLDTDLKTPYEVLTVPHRIIFAEIFIRFRRDYTPNLNETNDQDWSVSFYKILTFDVLNYDNKGM</sequence>
<gene>
    <name evidence="1" type="ORF">FF38_09192</name>
</gene>
<protein>
    <recommendedName>
        <fullName evidence="3">Tim44-like domain-containing protein</fullName>
    </recommendedName>
</protein>
<dbReference type="Proteomes" id="UP000037069">
    <property type="component" value="Unassembled WGS sequence"/>
</dbReference>
<dbReference type="GO" id="GO:0043022">
    <property type="term" value="F:ribosome binding"/>
    <property type="evidence" value="ECO:0007669"/>
    <property type="project" value="TreeGrafter"/>
</dbReference>
<comment type="caution">
    <text evidence="1">The sequence shown here is derived from an EMBL/GenBank/DDBJ whole genome shotgun (WGS) entry which is preliminary data.</text>
</comment>
<dbReference type="AlphaFoldDB" id="A0A0L0BU12"/>
<dbReference type="PANTHER" id="PTHR13333:SF5">
    <property type="entry name" value="M-AAA PROTEASE-INTERACTING PROTEIN 1, MITOCHONDRIAL"/>
    <property type="match status" value="1"/>
</dbReference>
<dbReference type="PANTHER" id="PTHR13333">
    <property type="entry name" value="M-AAA PROTEASE-INTERACTING PROTEIN 1, MITOCHONDRIAL"/>
    <property type="match status" value="1"/>
</dbReference>